<comment type="caution">
    <text evidence="2">The sequence shown here is derived from an EMBL/GenBank/DDBJ whole genome shotgun (WGS) entry which is preliminary data.</text>
</comment>
<organism evidence="2 3">
    <name type="scientific">Georgenia soli</name>
    <dbReference type="NCBI Taxonomy" id="638953"/>
    <lineage>
        <taxon>Bacteria</taxon>
        <taxon>Bacillati</taxon>
        <taxon>Actinomycetota</taxon>
        <taxon>Actinomycetes</taxon>
        <taxon>Micrococcales</taxon>
        <taxon>Bogoriellaceae</taxon>
        <taxon>Georgenia</taxon>
    </lineage>
</organism>
<keyword evidence="1" id="KW-1133">Transmembrane helix</keyword>
<dbReference type="RefSeq" id="WP_098482839.1">
    <property type="nucleotide sequence ID" value="NZ_PDJI01000004.1"/>
</dbReference>
<dbReference type="Proteomes" id="UP000222106">
    <property type="component" value="Unassembled WGS sequence"/>
</dbReference>
<feature type="transmembrane region" description="Helical" evidence="1">
    <location>
        <begin position="12"/>
        <end position="32"/>
    </location>
</feature>
<protein>
    <submittedName>
        <fullName evidence="2">Uncharacterized protein</fullName>
    </submittedName>
</protein>
<keyword evidence="1" id="KW-0472">Membrane</keyword>
<sequence length="210" mass="21480">MKFYADLPARRARQVAGDALVAAWVVVCVLLGRSVHDLLASAAEPLRSAAQVGSGIEDGMGDAGRGAGRVPLLGEQLSRPFEAVASAGGQLRDAGVAGAERVEALAVLVGILLALLLALLVVLPWLGTRLRYAARAGGVRRLQDEPGGADLLALRALTLRPERSLAVVGPAAAAAWRAGDDATTAALAALETERWGVAARGGDRRAGAEA</sequence>
<reference evidence="2 3" key="1">
    <citation type="submission" date="2017-10" db="EMBL/GenBank/DDBJ databases">
        <title>Sequencing the genomes of 1000 actinobacteria strains.</title>
        <authorList>
            <person name="Klenk H.-P."/>
        </authorList>
    </citation>
    <scope>NUCLEOTIDE SEQUENCE [LARGE SCALE GENOMIC DNA]</scope>
    <source>
        <strain evidence="2 3">DSM 21838</strain>
    </source>
</reference>
<accession>A0A2A9EK49</accession>
<evidence type="ECO:0000313" key="2">
    <source>
        <dbReference type="EMBL" id="PFG38599.1"/>
    </source>
</evidence>
<dbReference type="AlphaFoldDB" id="A0A2A9EK49"/>
<evidence type="ECO:0000313" key="3">
    <source>
        <dbReference type="Proteomes" id="UP000222106"/>
    </source>
</evidence>
<keyword evidence="3" id="KW-1185">Reference proteome</keyword>
<name>A0A2A9EK49_9MICO</name>
<evidence type="ECO:0000256" key="1">
    <source>
        <dbReference type="SAM" id="Phobius"/>
    </source>
</evidence>
<dbReference type="EMBL" id="PDJI01000004">
    <property type="protein sequence ID" value="PFG38599.1"/>
    <property type="molecule type" value="Genomic_DNA"/>
</dbReference>
<proteinExistence type="predicted"/>
<feature type="transmembrane region" description="Helical" evidence="1">
    <location>
        <begin position="104"/>
        <end position="126"/>
    </location>
</feature>
<keyword evidence="1" id="KW-0812">Transmembrane</keyword>
<gene>
    <name evidence="2" type="ORF">ATJ97_1083</name>
</gene>
<dbReference type="OrthoDB" id="5198533at2"/>